<dbReference type="PROSITE" id="PS00105">
    <property type="entry name" value="AA_TRANSFER_CLASS_1"/>
    <property type="match status" value="1"/>
</dbReference>
<dbReference type="PANTHER" id="PTHR46383:SF1">
    <property type="entry name" value="ASPARTATE AMINOTRANSFERASE"/>
    <property type="match status" value="1"/>
</dbReference>
<evidence type="ECO:0000256" key="1">
    <source>
        <dbReference type="ARBA" id="ARBA00001933"/>
    </source>
</evidence>
<dbReference type="Pfam" id="PF00155">
    <property type="entry name" value="Aminotran_1_2"/>
    <property type="match status" value="1"/>
</dbReference>
<evidence type="ECO:0000256" key="7">
    <source>
        <dbReference type="ARBA" id="ARBA00049185"/>
    </source>
</evidence>
<dbReference type="InterPro" id="IPR015424">
    <property type="entry name" value="PyrdxlP-dep_Trfase"/>
</dbReference>
<accession>A0A4Y3TVK6</accession>
<evidence type="ECO:0000313" key="10">
    <source>
        <dbReference type="EMBL" id="GEB86446.1"/>
    </source>
</evidence>
<evidence type="ECO:0000256" key="5">
    <source>
        <dbReference type="ARBA" id="ARBA00022679"/>
    </source>
</evidence>
<dbReference type="PANTHER" id="PTHR46383">
    <property type="entry name" value="ASPARTATE AMINOTRANSFERASE"/>
    <property type="match status" value="1"/>
</dbReference>
<dbReference type="InterPro" id="IPR015421">
    <property type="entry name" value="PyrdxlP-dep_Trfase_major"/>
</dbReference>
<dbReference type="InterPro" id="IPR050596">
    <property type="entry name" value="AspAT/PAT-like"/>
</dbReference>
<dbReference type="GO" id="GO:0006520">
    <property type="term" value="P:amino acid metabolic process"/>
    <property type="evidence" value="ECO:0007669"/>
    <property type="project" value="InterPro"/>
</dbReference>
<dbReference type="SUPFAM" id="SSF53383">
    <property type="entry name" value="PLP-dependent transferases"/>
    <property type="match status" value="1"/>
</dbReference>
<dbReference type="RefSeq" id="WP_141377596.1">
    <property type="nucleotide sequence ID" value="NZ_BAPL01000030.1"/>
</dbReference>
<dbReference type="InterPro" id="IPR004839">
    <property type="entry name" value="Aminotransferase_I/II_large"/>
</dbReference>
<keyword evidence="6" id="KW-0663">Pyridoxal phosphate</keyword>
<dbReference type="Proteomes" id="UP000317730">
    <property type="component" value="Unassembled WGS sequence"/>
</dbReference>
<dbReference type="Gene3D" id="3.40.640.10">
    <property type="entry name" value="Type I PLP-dependent aspartate aminotransferase-like (Major domain)"/>
    <property type="match status" value="1"/>
</dbReference>
<comment type="catalytic activity">
    <reaction evidence="7">
        <text>L-aspartate + 2-oxoglutarate = oxaloacetate + L-glutamate</text>
        <dbReference type="Rhea" id="RHEA:21824"/>
        <dbReference type="ChEBI" id="CHEBI:16452"/>
        <dbReference type="ChEBI" id="CHEBI:16810"/>
        <dbReference type="ChEBI" id="CHEBI:29985"/>
        <dbReference type="ChEBI" id="CHEBI:29991"/>
        <dbReference type="EC" id="2.6.1.1"/>
    </reaction>
</comment>
<sequence length="401" mass="42042">MARVFADRLRGLPAPATIEMAARARALRAQGAPVISLALGEPDFATPPAVVQAAHEAALAGQTKYPPVDGTPALKAAVARKFARDNGLDYALSDIMVSNGGKQVIFNAFMATLNPGDEVVVPAPYWVSYPLIARMFGAQPVFVPCREEDGFRLRADALAKAMGPRTRWLVLNFPSNPTGAVCTEADLAAIADVLRAYPDTWILSDEIYEHLVFDGARAPSIAAVAPDLKDRTVTLNGVSKAYAMTGWRVGFAGGPTDLIAAMRGVQGNATSGVCTIAQAAAAAALDGPADLVASMVEVYGRRRRMVVEALQAVPGLTCALPAGAFYAYPGVAGCLGRRTAGGRLLESDFDFAQALLEEEYVATVPGSAFGASPYLRLSCATSDEALAEACARISRFVSGLC</sequence>
<keyword evidence="4 8" id="KW-0032">Aminotransferase</keyword>
<comment type="subunit">
    <text evidence="3">Homodimer.</text>
</comment>
<evidence type="ECO:0000256" key="4">
    <source>
        <dbReference type="ARBA" id="ARBA00022576"/>
    </source>
</evidence>
<dbReference type="InterPro" id="IPR015422">
    <property type="entry name" value="PyrdxlP-dep_Trfase_small"/>
</dbReference>
<dbReference type="GO" id="GO:0030170">
    <property type="term" value="F:pyridoxal phosphate binding"/>
    <property type="evidence" value="ECO:0007669"/>
    <property type="project" value="InterPro"/>
</dbReference>
<dbReference type="GO" id="GO:0004069">
    <property type="term" value="F:L-aspartate:2-oxoglutarate aminotransferase activity"/>
    <property type="evidence" value="ECO:0007669"/>
    <property type="project" value="UniProtKB-EC"/>
</dbReference>
<dbReference type="CDD" id="cd00609">
    <property type="entry name" value="AAT_like"/>
    <property type="match status" value="1"/>
</dbReference>
<evidence type="ECO:0000259" key="9">
    <source>
        <dbReference type="Pfam" id="PF00155"/>
    </source>
</evidence>
<evidence type="ECO:0000256" key="8">
    <source>
        <dbReference type="RuleBase" id="RU000481"/>
    </source>
</evidence>
<feature type="domain" description="Aminotransferase class I/classII large" evidence="9">
    <location>
        <begin position="33"/>
        <end position="393"/>
    </location>
</feature>
<comment type="similarity">
    <text evidence="2 8">Belongs to the class-I pyridoxal-phosphate-dependent aminotransferase family.</text>
</comment>
<keyword evidence="5 8" id="KW-0808">Transferase</keyword>
<comment type="cofactor">
    <cofactor evidence="1 8">
        <name>pyridoxal 5'-phosphate</name>
        <dbReference type="ChEBI" id="CHEBI:597326"/>
    </cofactor>
</comment>
<comment type="caution">
    <text evidence="10">The sequence shown here is derived from an EMBL/GenBank/DDBJ whole genome shotgun (WGS) entry which is preliminary data.</text>
</comment>
<dbReference type="InterPro" id="IPR004838">
    <property type="entry name" value="NHTrfase_class1_PyrdxlP-BS"/>
</dbReference>
<keyword evidence="11" id="KW-1185">Reference proteome</keyword>
<protein>
    <recommendedName>
        <fullName evidence="8">Aminotransferase</fullName>
        <ecNumber evidence="8">2.6.1.-</ecNumber>
    </recommendedName>
</protein>
<organism evidence="10 11">
    <name type="scientific">Acetobacter peroxydans</name>
    <dbReference type="NCBI Taxonomy" id="104098"/>
    <lineage>
        <taxon>Bacteria</taxon>
        <taxon>Pseudomonadati</taxon>
        <taxon>Pseudomonadota</taxon>
        <taxon>Alphaproteobacteria</taxon>
        <taxon>Acetobacterales</taxon>
        <taxon>Acetobacteraceae</taxon>
        <taxon>Acetobacter</taxon>
    </lineage>
</organism>
<dbReference type="EC" id="2.6.1.-" evidence="8"/>
<dbReference type="AlphaFoldDB" id="A0A4Y3TVK6"/>
<dbReference type="OrthoDB" id="9763453at2"/>
<dbReference type="FunFam" id="3.40.640.10:FF:000033">
    <property type="entry name" value="Aspartate aminotransferase"/>
    <property type="match status" value="1"/>
</dbReference>
<gene>
    <name evidence="10" type="primary">aatA_1</name>
    <name evidence="10" type="ORF">APE01nite_22430</name>
</gene>
<evidence type="ECO:0000313" key="11">
    <source>
        <dbReference type="Proteomes" id="UP000317730"/>
    </source>
</evidence>
<reference evidence="10 11" key="1">
    <citation type="submission" date="2019-06" db="EMBL/GenBank/DDBJ databases">
        <title>Whole genome shotgun sequence of Acetobacter peroxydans NBRC 13755.</title>
        <authorList>
            <person name="Hosoyama A."/>
            <person name="Uohara A."/>
            <person name="Ohji S."/>
            <person name="Ichikawa N."/>
        </authorList>
    </citation>
    <scope>NUCLEOTIDE SEQUENCE [LARGE SCALE GENOMIC DNA]</scope>
    <source>
        <strain evidence="10 11">NBRC 13755</strain>
    </source>
</reference>
<evidence type="ECO:0000256" key="3">
    <source>
        <dbReference type="ARBA" id="ARBA00011738"/>
    </source>
</evidence>
<dbReference type="EMBL" id="BJMV01000014">
    <property type="protein sequence ID" value="GEB86446.1"/>
    <property type="molecule type" value="Genomic_DNA"/>
</dbReference>
<dbReference type="Gene3D" id="3.90.1150.10">
    <property type="entry name" value="Aspartate Aminotransferase, domain 1"/>
    <property type="match status" value="1"/>
</dbReference>
<name>A0A4Y3TVK6_9PROT</name>
<evidence type="ECO:0000256" key="6">
    <source>
        <dbReference type="ARBA" id="ARBA00022898"/>
    </source>
</evidence>
<evidence type="ECO:0000256" key="2">
    <source>
        <dbReference type="ARBA" id="ARBA00007441"/>
    </source>
</evidence>
<proteinExistence type="inferred from homology"/>